<accession>A0A6J4TP15</accession>
<dbReference type="GO" id="GO:0008168">
    <property type="term" value="F:methyltransferase activity"/>
    <property type="evidence" value="ECO:0007669"/>
    <property type="project" value="UniProtKB-KW"/>
</dbReference>
<evidence type="ECO:0000256" key="1">
    <source>
        <dbReference type="SAM" id="MobiDB-lite"/>
    </source>
</evidence>
<gene>
    <name evidence="2" type="ORF">AVDCRST_MAG05-4197</name>
</gene>
<keyword evidence="2" id="KW-0808">Transferase</keyword>
<proteinExistence type="predicted"/>
<feature type="non-terminal residue" evidence="2">
    <location>
        <position position="157"/>
    </location>
</feature>
<feature type="non-terminal residue" evidence="2">
    <location>
        <position position="1"/>
    </location>
</feature>
<evidence type="ECO:0000313" key="2">
    <source>
        <dbReference type="EMBL" id="CAA9528543.1"/>
    </source>
</evidence>
<keyword evidence="2" id="KW-0489">Methyltransferase</keyword>
<feature type="compositionally biased region" description="Basic residues" evidence="1">
    <location>
        <begin position="1"/>
        <end position="22"/>
    </location>
</feature>
<dbReference type="AlphaFoldDB" id="A0A6J4TP15"/>
<dbReference type="EC" id="2.1.1.177" evidence="2"/>
<feature type="compositionally biased region" description="Basic and acidic residues" evidence="1">
    <location>
        <begin position="144"/>
        <end position="157"/>
    </location>
</feature>
<sequence>DPTRHHRRRRPAQGLARRRLRGLRQTPPPPLPRRGRRGRRRGHEPPLPAGGPRRRGGTYIEAHPRRLPPRGAGPREGKACLFRRPRAAAGLAGRLRTERPRRGYRRPAGSLPRPHRPGGRGLVFRAHHAPPRPRPGSSTRTALPRREDRTRREVPLV</sequence>
<organism evidence="2">
    <name type="scientific">uncultured Rubrobacteraceae bacterium</name>
    <dbReference type="NCBI Taxonomy" id="349277"/>
    <lineage>
        <taxon>Bacteria</taxon>
        <taxon>Bacillati</taxon>
        <taxon>Actinomycetota</taxon>
        <taxon>Rubrobacteria</taxon>
        <taxon>Rubrobacterales</taxon>
        <taxon>Rubrobacteraceae</taxon>
        <taxon>environmental samples</taxon>
    </lineage>
</organism>
<protein>
    <submittedName>
        <fullName evidence="2">23S rRNA (Pseudouridine(1915)-N(3))-methyltransferase</fullName>
        <ecNumber evidence="2">2.1.1.177</ecNumber>
    </submittedName>
</protein>
<dbReference type="GO" id="GO:0032259">
    <property type="term" value="P:methylation"/>
    <property type="evidence" value="ECO:0007669"/>
    <property type="project" value="UniProtKB-KW"/>
</dbReference>
<reference evidence="2" key="1">
    <citation type="submission" date="2020-02" db="EMBL/GenBank/DDBJ databases">
        <authorList>
            <person name="Meier V. D."/>
        </authorList>
    </citation>
    <scope>NUCLEOTIDE SEQUENCE</scope>
    <source>
        <strain evidence="2">AVDCRST_MAG05</strain>
    </source>
</reference>
<feature type="compositionally biased region" description="Basic residues" evidence="1">
    <location>
        <begin position="33"/>
        <end position="42"/>
    </location>
</feature>
<feature type="region of interest" description="Disordered" evidence="1">
    <location>
        <begin position="1"/>
        <end position="157"/>
    </location>
</feature>
<name>A0A6J4TP15_9ACTN</name>
<dbReference type="EMBL" id="CADCVM010000458">
    <property type="protein sequence ID" value="CAA9528543.1"/>
    <property type="molecule type" value="Genomic_DNA"/>
</dbReference>